<keyword evidence="3" id="KW-1185">Reference proteome</keyword>
<reference key="2">
    <citation type="submission" date="2011-04" db="EMBL/GenBank/DDBJ databases">
        <title>Complete sequence of chromosome of Haliscomenobacter hydrossis DSM 1100.</title>
        <authorList>
            <consortium name="US DOE Joint Genome Institute (JGI-PGF)"/>
            <person name="Lucas S."/>
            <person name="Han J."/>
            <person name="Lapidus A."/>
            <person name="Bruce D."/>
            <person name="Goodwin L."/>
            <person name="Pitluck S."/>
            <person name="Peters L."/>
            <person name="Kyrpides N."/>
            <person name="Mavromatis K."/>
            <person name="Ivanova N."/>
            <person name="Ovchinnikova G."/>
            <person name="Pagani I."/>
            <person name="Daligault H."/>
            <person name="Detter J.C."/>
            <person name="Han C."/>
            <person name="Land M."/>
            <person name="Hauser L."/>
            <person name="Markowitz V."/>
            <person name="Cheng J.-F."/>
            <person name="Hugenholtz P."/>
            <person name="Woyke T."/>
            <person name="Wu D."/>
            <person name="Verbarg S."/>
            <person name="Frueling A."/>
            <person name="Brambilla E."/>
            <person name="Klenk H.-P."/>
            <person name="Eisen J.A."/>
        </authorList>
    </citation>
    <scope>NUCLEOTIDE SEQUENCE</scope>
    <source>
        <strain>DSM 1100</strain>
    </source>
</reference>
<evidence type="ECO:0000313" key="3">
    <source>
        <dbReference type="Proteomes" id="UP000008461"/>
    </source>
</evidence>
<evidence type="ECO:0000313" key="2">
    <source>
        <dbReference type="EMBL" id="AEE49563.1"/>
    </source>
</evidence>
<evidence type="ECO:0000259" key="1">
    <source>
        <dbReference type="Pfam" id="PF00112"/>
    </source>
</evidence>
<dbReference type="AlphaFoldDB" id="F4L1Q4"/>
<dbReference type="STRING" id="760192.Halhy_1674"/>
<dbReference type="eggNOG" id="COG4870">
    <property type="taxonomic scope" value="Bacteria"/>
</dbReference>
<dbReference type="Gene3D" id="3.90.70.10">
    <property type="entry name" value="Cysteine proteinases"/>
    <property type="match status" value="1"/>
</dbReference>
<reference evidence="2 3" key="1">
    <citation type="journal article" date="2011" name="Stand. Genomic Sci.">
        <title>Complete genome sequence of Haliscomenobacter hydrossis type strain (O).</title>
        <authorList>
            <consortium name="US DOE Joint Genome Institute (JGI-PGF)"/>
            <person name="Daligault H."/>
            <person name="Lapidus A."/>
            <person name="Zeytun A."/>
            <person name="Nolan M."/>
            <person name="Lucas S."/>
            <person name="Del Rio T.G."/>
            <person name="Tice H."/>
            <person name="Cheng J.F."/>
            <person name="Tapia R."/>
            <person name="Han C."/>
            <person name="Goodwin L."/>
            <person name="Pitluck S."/>
            <person name="Liolios K."/>
            <person name="Pagani I."/>
            <person name="Ivanova N."/>
            <person name="Huntemann M."/>
            <person name="Mavromatis K."/>
            <person name="Mikhailova N."/>
            <person name="Pati A."/>
            <person name="Chen A."/>
            <person name="Palaniappan K."/>
            <person name="Land M."/>
            <person name="Hauser L."/>
            <person name="Brambilla E.M."/>
            <person name="Rohde M."/>
            <person name="Verbarg S."/>
            <person name="Goker M."/>
            <person name="Bristow J."/>
            <person name="Eisen J.A."/>
            <person name="Markowitz V."/>
            <person name="Hugenholtz P."/>
            <person name="Kyrpides N.C."/>
            <person name="Klenk H.P."/>
            <person name="Woyke T."/>
        </authorList>
    </citation>
    <scope>NUCLEOTIDE SEQUENCE [LARGE SCALE GENOMIC DNA]</scope>
    <source>
        <strain evidence="3">ATCC 27775 / DSM 1100 / LMG 10767 / O</strain>
    </source>
</reference>
<dbReference type="KEGG" id="hhy:Halhy_1674"/>
<dbReference type="HOGENOM" id="CLU_034734_0_0_10"/>
<name>F4L1Q4_HALH1</name>
<feature type="domain" description="Peptidase C1A papain C-terminal" evidence="1">
    <location>
        <begin position="57"/>
        <end position="258"/>
    </location>
</feature>
<dbReference type="CDD" id="cd02619">
    <property type="entry name" value="Peptidase_C1"/>
    <property type="match status" value="1"/>
</dbReference>
<accession>F4L1Q4</accession>
<gene>
    <name evidence="2" type="ordered locus">Halhy_1674</name>
</gene>
<dbReference type="Pfam" id="PF00112">
    <property type="entry name" value="Peptidase_C1"/>
    <property type="match status" value="1"/>
</dbReference>
<dbReference type="InterPro" id="IPR038765">
    <property type="entry name" value="Papain-like_cys_pep_sf"/>
</dbReference>
<sequence>MLLFGYCALLSGQGLEVDEAIYDALPRQSLYGDGGKSEVTALNGIYKIDLKPYCPKPQNQGRISSCTAWATGYGALSIAYAIQFQQENQPIVASDSAFSALFLYNQVRDSLNDCGLGTFIHKTLDLLKEKGDVQSSLYDKGNNCKRLPNAKELATAQRYRIKDWVSLFASNSANRVRIDKTKLSLADKKPVIIAMRLRNNFMDLGPDSKFWLPSIGDTSLSYNHAMVVVGFDDGKGAFEVMNSWGEAWGTKGFFWVRYEDFARHTLQAFQLSLYPPGSKKALTPVATNPKNQLSADLQVRFVKGVVDTNILFQNAAFLHQQKGVYVLQGEPWPVGKLFQVTASNIVGGSYLYVFSIDAAQQVNVHWPRDAKLDEKFEGLNESAVISNAHVNLVIPTPKSGLKLEKTGDEYIGILVSKDPISNLNAILQQLKTNPTLPLADRLNKALGLSVTKPELVRYSAESIQFSTADLKGKIVPILLKIPVK</sequence>
<proteinExistence type="predicted"/>
<dbReference type="EMBL" id="CP002691">
    <property type="protein sequence ID" value="AEE49563.1"/>
    <property type="molecule type" value="Genomic_DNA"/>
</dbReference>
<organism evidence="2 3">
    <name type="scientific">Haliscomenobacter hydrossis (strain ATCC 27775 / DSM 1100 / LMG 10767 / O)</name>
    <dbReference type="NCBI Taxonomy" id="760192"/>
    <lineage>
        <taxon>Bacteria</taxon>
        <taxon>Pseudomonadati</taxon>
        <taxon>Bacteroidota</taxon>
        <taxon>Saprospiria</taxon>
        <taxon>Saprospirales</taxon>
        <taxon>Haliscomenobacteraceae</taxon>
        <taxon>Haliscomenobacter</taxon>
    </lineage>
</organism>
<protein>
    <recommendedName>
        <fullName evidence="1">Peptidase C1A papain C-terminal domain-containing protein</fullName>
    </recommendedName>
</protein>
<dbReference type="RefSeq" id="WP_013764117.1">
    <property type="nucleotide sequence ID" value="NC_015510.1"/>
</dbReference>
<dbReference type="GO" id="GO:0006508">
    <property type="term" value="P:proteolysis"/>
    <property type="evidence" value="ECO:0007669"/>
    <property type="project" value="InterPro"/>
</dbReference>
<dbReference type="Proteomes" id="UP000008461">
    <property type="component" value="Chromosome"/>
</dbReference>
<dbReference type="InterPro" id="IPR000668">
    <property type="entry name" value="Peptidase_C1A_C"/>
</dbReference>
<dbReference type="GO" id="GO:0008234">
    <property type="term" value="F:cysteine-type peptidase activity"/>
    <property type="evidence" value="ECO:0007669"/>
    <property type="project" value="InterPro"/>
</dbReference>
<dbReference type="SUPFAM" id="SSF54001">
    <property type="entry name" value="Cysteine proteinases"/>
    <property type="match status" value="1"/>
</dbReference>